<dbReference type="AlphaFoldDB" id="S3BL94"/>
<dbReference type="GO" id="GO:0030267">
    <property type="term" value="F:glyoxylate reductase (NADPH) activity"/>
    <property type="evidence" value="ECO:0007669"/>
    <property type="project" value="TreeGrafter"/>
</dbReference>
<comment type="similarity">
    <text evidence="4">Belongs to the D-isomer specific 2-hydroxyacid dehydrogenase family.</text>
</comment>
<reference evidence="7 8" key="1">
    <citation type="submission" date="2013-04" db="EMBL/GenBank/DDBJ databases">
        <title>The Genome Sequence of Sutterella wadsworthensis HGA0223.</title>
        <authorList>
            <consortium name="The Broad Institute Genomics Platform"/>
            <person name="Earl A."/>
            <person name="Ward D."/>
            <person name="Feldgarden M."/>
            <person name="Gevers D."/>
            <person name="Schmidt T.M."/>
            <person name="Dover J."/>
            <person name="Dai D."/>
            <person name="Walker B."/>
            <person name="Young S."/>
            <person name="Zeng Q."/>
            <person name="Gargeya S."/>
            <person name="Fitzgerald M."/>
            <person name="Haas B."/>
            <person name="Abouelleil A."/>
            <person name="Allen A.W."/>
            <person name="Alvarado L."/>
            <person name="Arachchi H.M."/>
            <person name="Berlin A.M."/>
            <person name="Chapman S.B."/>
            <person name="Gainer-Dewar J."/>
            <person name="Goldberg J."/>
            <person name="Griggs A."/>
            <person name="Gujja S."/>
            <person name="Hansen M."/>
            <person name="Howarth C."/>
            <person name="Imamovic A."/>
            <person name="Ireland A."/>
            <person name="Larimer J."/>
            <person name="McCowan C."/>
            <person name="Murphy C."/>
            <person name="Pearson M."/>
            <person name="Poon T.W."/>
            <person name="Priest M."/>
            <person name="Roberts A."/>
            <person name="Saif S."/>
            <person name="Shea T."/>
            <person name="Sisk P."/>
            <person name="Sykes S."/>
            <person name="Wortman J."/>
            <person name="Nusbaum C."/>
            <person name="Birren B."/>
        </authorList>
    </citation>
    <scope>NUCLEOTIDE SEQUENCE [LARGE SCALE GENOMIC DNA]</scope>
    <source>
        <strain evidence="7 8">HGA0223</strain>
    </source>
</reference>
<dbReference type="InterPro" id="IPR006140">
    <property type="entry name" value="D-isomer_DH_NAD-bd"/>
</dbReference>
<dbReference type="Pfam" id="PF00389">
    <property type="entry name" value="2-Hacid_dh"/>
    <property type="match status" value="1"/>
</dbReference>
<dbReference type="eggNOG" id="COG1052">
    <property type="taxonomic scope" value="Bacteria"/>
</dbReference>
<dbReference type="PATRIC" id="fig|1203554.3.peg.908"/>
<dbReference type="Gene3D" id="3.40.50.720">
    <property type="entry name" value="NAD(P)-binding Rossmann-like Domain"/>
    <property type="match status" value="2"/>
</dbReference>
<dbReference type="EMBL" id="ATCF01000012">
    <property type="protein sequence ID" value="EPE00161.1"/>
    <property type="molecule type" value="Genomic_DNA"/>
</dbReference>
<dbReference type="InterPro" id="IPR036291">
    <property type="entry name" value="NAD(P)-bd_dom_sf"/>
</dbReference>
<evidence type="ECO:0000259" key="6">
    <source>
        <dbReference type="Pfam" id="PF02826"/>
    </source>
</evidence>
<dbReference type="GO" id="GO:0016618">
    <property type="term" value="F:hydroxypyruvate reductase [NAD(P)H] activity"/>
    <property type="evidence" value="ECO:0007669"/>
    <property type="project" value="TreeGrafter"/>
</dbReference>
<sequence>MLNDRPCIVNLISSRNTGHPLSLQLPQLGEVFYRDQLTPEAAAKLGPSVDVLVGASNLKVPKSELDLYPNLKMVADFGVGYDGFDTAEIIRRGLRFSHTPDVLSEDTADLGLALLLDVTRRVAQGDAFIRRGDWPKKNFPLGRRLFGKKLGIAGLGRIGSVIAQRSQAFRMEVGYTSRSPKNVPWQRFPDMKALAQWCDFLIVVIPGSPETHHLVNAEVLDALGPQGYLVNIARGALVDTDALIKALKEHRIAGAALDVFEHEPHVEEGLIALDNVVLTPHQGSATVETRADMADLAMRNIRKALSGQAVITPVPGTRKD</sequence>
<dbReference type="SUPFAM" id="SSF51735">
    <property type="entry name" value="NAD(P)-binding Rossmann-fold domains"/>
    <property type="match status" value="1"/>
</dbReference>
<evidence type="ECO:0000256" key="3">
    <source>
        <dbReference type="ARBA" id="ARBA00023027"/>
    </source>
</evidence>
<feature type="domain" description="D-isomer specific 2-hydroxyacid dehydrogenase NAD-binding" evidence="6">
    <location>
        <begin position="112"/>
        <end position="283"/>
    </location>
</feature>
<dbReference type="InterPro" id="IPR006139">
    <property type="entry name" value="D-isomer_2_OHA_DH_cat_dom"/>
</dbReference>
<dbReference type="GO" id="GO:0051287">
    <property type="term" value="F:NAD binding"/>
    <property type="evidence" value="ECO:0007669"/>
    <property type="project" value="InterPro"/>
</dbReference>
<dbReference type="PANTHER" id="PTHR10996:SF178">
    <property type="entry name" value="2-HYDROXYACID DEHYDROGENASE YGL185C-RELATED"/>
    <property type="match status" value="1"/>
</dbReference>
<dbReference type="GO" id="GO:0005829">
    <property type="term" value="C:cytosol"/>
    <property type="evidence" value="ECO:0007669"/>
    <property type="project" value="TreeGrafter"/>
</dbReference>
<proteinExistence type="inferred from homology"/>
<name>S3BL94_9BURK</name>
<evidence type="ECO:0008006" key="9">
    <source>
        <dbReference type="Google" id="ProtNLM"/>
    </source>
</evidence>
<comment type="caution">
    <text evidence="7">The sequence shown here is derived from an EMBL/GenBank/DDBJ whole genome shotgun (WGS) entry which is preliminary data.</text>
</comment>
<dbReference type="PANTHER" id="PTHR10996">
    <property type="entry name" value="2-HYDROXYACID DEHYDROGENASE-RELATED"/>
    <property type="match status" value="1"/>
</dbReference>
<dbReference type="RefSeq" id="WP_016474213.1">
    <property type="nucleotide sequence ID" value="NZ_KE150480.1"/>
</dbReference>
<evidence type="ECO:0000259" key="5">
    <source>
        <dbReference type="Pfam" id="PF00389"/>
    </source>
</evidence>
<dbReference type="Pfam" id="PF02826">
    <property type="entry name" value="2-Hacid_dh_C"/>
    <property type="match status" value="1"/>
</dbReference>
<evidence type="ECO:0000256" key="1">
    <source>
        <dbReference type="ARBA" id="ARBA00022857"/>
    </source>
</evidence>
<keyword evidence="8" id="KW-1185">Reference proteome</keyword>
<evidence type="ECO:0000313" key="8">
    <source>
        <dbReference type="Proteomes" id="UP000014400"/>
    </source>
</evidence>
<organism evidence="7 8">
    <name type="scientific">Sutterella wadsworthensis HGA0223</name>
    <dbReference type="NCBI Taxonomy" id="1203554"/>
    <lineage>
        <taxon>Bacteria</taxon>
        <taxon>Pseudomonadati</taxon>
        <taxon>Pseudomonadota</taxon>
        <taxon>Betaproteobacteria</taxon>
        <taxon>Burkholderiales</taxon>
        <taxon>Sutterellaceae</taxon>
        <taxon>Sutterella</taxon>
    </lineage>
</organism>
<protein>
    <recommendedName>
        <fullName evidence="9">D-isomer specific 2-hydroxyacid dehydrogenase NAD-binding domain-containing protein</fullName>
    </recommendedName>
</protein>
<accession>S3BL94</accession>
<dbReference type="Proteomes" id="UP000014400">
    <property type="component" value="Unassembled WGS sequence"/>
</dbReference>
<gene>
    <name evidence="7" type="ORF">HMPREF1476_00890</name>
</gene>
<keyword evidence="1" id="KW-0521">NADP</keyword>
<keyword evidence="3" id="KW-0520">NAD</keyword>
<dbReference type="CDD" id="cd12156">
    <property type="entry name" value="HPPR"/>
    <property type="match status" value="1"/>
</dbReference>
<evidence type="ECO:0000313" key="7">
    <source>
        <dbReference type="EMBL" id="EPE00161.1"/>
    </source>
</evidence>
<feature type="domain" description="D-isomer specific 2-hydroxyacid dehydrogenase catalytic" evidence="5">
    <location>
        <begin position="27"/>
        <end position="314"/>
    </location>
</feature>
<keyword evidence="2 4" id="KW-0560">Oxidoreductase</keyword>
<dbReference type="STRING" id="1203554.HMPREF1476_00890"/>
<evidence type="ECO:0000256" key="4">
    <source>
        <dbReference type="RuleBase" id="RU003719"/>
    </source>
</evidence>
<dbReference type="HOGENOM" id="CLU_019796_1_2_4"/>
<dbReference type="InterPro" id="IPR050223">
    <property type="entry name" value="D-isomer_2-hydroxyacid_DH"/>
</dbReference>
<dbReference type="SUPFAM" id="SSF52283">
    <property type="entry name" value="Formate/glycerate dehydrogenase catalytic domain-like"/>
    <property type="match status" value="1"/>
</dbReference>
<evidence type="ECO:0000256" key="2">
    <source>
        <dbReference type="ARBA" id="ARBA00023002"/>
    </source>
</evidence>
<dbReference type="FunFam" id="3.40.50.720:FF:000213">
    <property type="entry name" value="Putative 2-hydroxyacid dehydrogenase"/>
    <property type="match status" value="1"/>
</dbReference>